<dbReference type="InterPro" id="IPR000917">
    <property type="entry name" value="Sulfatase_N"/>
</dbReference>
<dbReference type="EMBL" id="CP034562">
    <property type="protein sequence ID" value="AZQ61319.1"/>
    <property type="molecule type" value="Genomic_DNA"/>
</dbReference>
<dbReference type="RefSeq" id="WP_126611677.1">
    <property type="nucleotide sequence ID" value="NZ_CP034562.1"/>
</dbReference>
<dbReference type="InterPro" id="IPR050738">
    <property type="entry name" value="Sulfatase"/>
</dbReference>
<evidence type="ECO:0000259" key="5">
    <source>
        <dbReference type="Pfam" id="PF00884"/>
    </source>
</evidence>
<dbReference type="PANTHER" id="PTHR42693">
    <property type="entry name" value="ARYLSULFATASE FAMILY MEMBER"/>
    <property type="match status" value="1"/>
</dbReference>
<proteinExistence type="inferred from homology"/>
<dbReference type="GO" id="GO:0046872">
    <property type="term" value="F:metal ion binding"/>
    <property type="evidence" value="ECO:0007669"/>
    <property type="project" value="UniProtKB-KW"/>
</dbReference>
<dbReference type="InterPro" id="IPR024607">
    <property type="entry name" value="Sulfatase_CS"/>
</dbReference>
<keyword evidence="7" id="KW-1185">Reference proteome</keyword>
<dbReference type="PROSITE" id="PS00523">
    <property type="entry name" value="SULFATASE_1"/>
    <property type="match status" value="1"/>
</dbReference>
<evidence type="ECO:0000256" key="2">
    <source>
        <dbReference type="ARBA" id="ARBA00022723"/>
    </source>
</evidence>
<evidence type="ECO:0000256" key="3">
    <source>
        <dbReference type="ARBA" id="ARBA00022801"/>
    </source>
</evidence>
<name>A0A3Q9FM22_9BACT</name>
<keyword evidence="2" id="KW-0479">Metal-binding</keyword>
<dbReference type="AlphaFoldDB" id="A0A3Q9FM22"/>
<evidence type="ECO:0000256" key="4">
    <source>
        <dbReference type="ARBA" id="ARBA00022837"/>
    </source>
</evidence>
<dbReference type="GO" id="GO:0004065">
    <property type="term" value="F:arylsulfatase activity"/>
    <property type="evidence" value="ECO:0007669"/>
    <property type="project" value="TreeGrafter"/>
</dbReference>
<reference evidence="6 7" key="1">
    <citation type="submission" date="2018-12" db="EMBL/GenBank/DDBJ databases">
        <title>Flammeovirga pectinis sp. nov., isolated from the gut of the Korean scallop, Patinopecten yessoensis.</title>
        <authorList>
            <person name="Bae J.-W."/>
            <person name="Jeong Y.-S."/>
            <person name="Kang W."/>
        </authorList>
    </citation>
    <scope>NUCLEOTIDE SEQUENCE [LARGE SCALE GENOMIC DNA]</scope>
    <source>
        <strain evidence="6 7">L12M1</strain>
    </source>
</reference>
<keyword evidence="4" id="KW-0106">Calcium</keyword>
<dbReference type="PROSITE" id="PS00149">
    <property type="entry name" value="SULFATASE_2"/>
    <property type="match status" value="1"/>
</dbReference>
<dbReference type="Gene3D" id="3.40.720.10">
    <property type="entry name" value="Alkaline Phosphatase, subunit A"/>
    <property type="match status" value="1"/>
</dbReference>
<evidence type="ECO:0000256" key="1">
    <source>
        <dbReference type="ARBA" id="ARBA00008779"/>
    </source>
</evidence>
<evidence type="ECO:0000313" key="6">
    <source>
        <dbReference type="EMBL" id="AZQ61319.1"/>
    </source>
</evidence>
<dbReference type="OrthoDB" id="9764377at2"/>
<sequence length="465" mass="52369">MKVIKVLPFIGLSLLCLSFKSVSDKPKEDKKPNIVLILADDMGFGDLGITGSTEIKTPNIDALGEKGVFFNQGYVSSPVCSPSRAGLLTGRNQVTFGYDNNLPKNLSYTDGLPTEIKTIPEYLKPLGYTSGIIGKWHLGDGEEHHPKNRFDEYWSFPYGGHNYFKNGKATKKAQKAYASALESNYKTPQEITYLTDDIGDECADFIKRHKDEPFFLYASFNAPHAPLQALEEDIALYEHIKDPKRRTYAAMVHRLDLNVAKIIAMLEEHNLDENTIIVFLSDNGGPIGNGSLNAPYSGKKGTLLEGGIHVPFMMKWSKHIPENIRYEQTISSLDLAATFITAAGGKVNDVLDGVDLVPYVKGENKETPHQQMTWKFTVSRSIRDGNWKLVTIPNHLPMLFDLSTDVSEQNDLLFKEKEKAEKMIKQLGNWEVALPNPSYFEENKYKALQQKDYYKKYQLKQPSTL</sequence>
<feature type="domain" description="Sulfatase N-terminal" evidence="5">
    <location>
        <begin position="32"/>
        <end position="344"/>
    </location>
</feature>
<dbReference type="Pfam" id="PF00884">
    <property type="entry name" value="Sulfatase"/>
    <property type="match status" value="1"/>
</dbReference>
<gene>
    <name evidence="6" type="ORF">EI427_03495</name>
</gene>
<dbReference type="PANTHER" id="PTHR42693:SF53">
    <property type="entry name" value="ENDO-4-O-SULFATASE"/>
    <property type="match status" value="1"/>
</dbReference>
<dbReference type="SUPFAM" id="SSF53649">
    <property type="entry name" value="Alkaline phosphatase-like"/>
    <property type="match status" value="1"/>
</dbReference>
<evidence type="ECO:0000313" key="7">
    <source>
        <dbReference type="Proteomes" id="UP000267268"/>
    </source>
</evidence>
<dbReference type="KEGG" id="fll:EI427_03495"/>
<protein>
    <submittedName>
        <fullName evidence="6">Sulfatase</fullName>
    </submittedName>
</protein>
<dbReference type="InterPro" id="IPR017850">
    <property type="entry name" value="Alkaline_phosphatase_core_sf"/>
</dbReference>
<dbReference type="Proteomes" id="UP000267268">
    <property type="component" value="Chromosome 1"/>
</dbReference>
<dbReference type="Gene3D" id="3.30.1120.10">
    <property type="match status" value="1"/>
</dbReference>
<keyword evidence="3" id="KW-0378">Hydrolase</keyword>
<comment type="similarity">
    <text evidence="1">Belongs to the sulfatase family.</text>
</comment>
<organism evidence="6 7">
    <name type="scientific">Flammeovirga pectinis</name>
    <dbReference type="NCBI Taxonomy" id="2494373"/>
    <lineage>
        <taxon>Bacteria</taxon>
        <taxon>Pseudomonadati</taxon>
        <taxon>Bacteroidota</taxon>
        <taxon>Cytophagia</taxon>
        <taxon>Cytophagales</taxon>
        <taxon>Flammeovirgaceae</taxon>
        <taxon>Flammeovirga</taxon>
    </lineage>
</organism>
<accession>A0A3Q9FM22</accession>